<gene>
    <name evidence="1" type="ORF">JY651_09645</name>
</gene>
<dbReference type="Gene3D" id="1.20.910.10">
    <property type="entry name" value="Heme oxygenase-like"/>
    <property type="match status" value="1"/>
</dbReference>
<keyword evidence="2" id="KW-1185">Reference proteome</keyword>
<dbReference type="Proteomes" id="UP000662747">
    <property type="component" value="Chromosome"/>
</dbReference>
<accession>A0ABX7P405</accession>
<dbReference type="RefSeq" id="WP_206726723.1">
    <property type="nucleotide sequence ID" value="NZ_CP071090.1"/>
</dbReference>
<dbReference type="InterPro" id="IPR016084">
    <property type="entry name" value="Haem_Oase-like_multi-hlx"/>
</dbReference>
<evidence type="ECO:0000313" key="2">
    <source>
        <dbReference type="Proteomes" id="UP000662747"/>
    </source>
</evidence>
<reference evidence="1 2" key="1">
    <citation type="submission" date="2021-02" db="EMBL/GenBank/DDBJ databases">
        <title>De Novo genome assembly of isolated myxobacteria.</title>
        <authorList>
            <person name="Stevens D.C."/>
        </authorList>
    </citation>
    <scope>NUCLEOTIDE SEQUENCE [LARGE SCALE GENOMIC DNA]</scope>
    <source>
        <strain evidence="2">SCPEA02</strain>
    </source>
</reference>
<name>A0ABX7P405_9BACT</name>
<proteinExistence type="predicted"/>
<protein>
    <submittedName>
        <fullName evidence="1">Heme oxygenase</fullName>
    </submittedName>
</protein>
<dbReference type="SUPFAM" id="SSF48613">
    <property type="entry name" value="Heme oxygenase-like"/>
    <property type="match status" value="1"/>
</dbReference>
<sequence>MATDWVRRLEQEGRGLVETLDEHPEARRLFDGTVGRERYARYLVRTYHCLRWSMPLRVGAGERLKRLGRPPQLAELLLRRALEESGHEHWLLADLRHLGWPEERVKAAEPGPAVEAFTGWNFFTARAGEPTALFGTEYVQAYVSMARVGRAVEQLIEVGAVPDIHKAVTYLRHQGDTAGEHLAELSRVLRMVTGREDRMAVLLSARMTRVLYPGFFDGS</sequence>
<organism evidence="1 2">
    <name type="scientific">Pyxidicoccus parkwayensis</name>
    <dbReference type="NCBI Taxonomy" id="2813578"/>
    <lineage>
        <taxon>Bacteria</taxon>
        <taxon>Pseudomonadati</taxon>
        <taxon>Myxococcota</taxon>
        <taxon>Myxococcia</taxon>
        <taxon>Myxococcales</taxon>
        <taxon>Cystobacterineae</taxon>
        <taxon>Myxococcaceae</taxon>
        <taxon>Pyxidicoccus</taxon>
    </lineage>
</organism>
<evidence type="ECO:0000313" key="1">
    <source>
        <dbReference type="EMBL" id="QSQ25166.1"/>
    </source>
</evidence>
<dbReference type="EMBL" id="CP071090">
    <property type="protein sequence ID" value="QSQ25166.1"/>
    <property type="molecule type" value="Genomic_DNA"/>
</dbReference>